<proteinExistence type="predicted"/>
<gene>
    <name evidence="1" type="ORF">UFOVP1655_42</name>
</gene>
<evidence type="ECO:0000313" key="1">
    <source>
        <dbReference type="EMBL" id="CAB4222137.1"/>
    </source>
</evidence>
<reference evidence="1" key="1">
    <citation type="submission" date="2020-05" db="EMBL/GenBank/DDBJ databases">
        <authorList>
            <person name="Chiriac C."/>
            <person name="Salcher M."/>
            <person name="Ghai R."/>
            <person name="Kavagutti S V."/>
        </authorList>
    </citation>
    <scope>NUCLEOTIDE SEQUENCE</scope>
</reference>
<sequence>MAETVKKLKGRALDALQGGPEPDFTQKDVCGFVRALNWYSNIKTYKDSKIYTLTYLKNNKYDSKIINKISIASEWNIKNLGYILRMISRGYQASIEQLSWINIRIDELANYKPITIQSIIVDKPIKTKEITQDKIYNQCTDIINEIEDKIDARDYSLKVYEYLIAQECKTLHVKQIIEHFKPLCLEVKEVIVGQDEQLIEGYSNYTKNELKKLNQFLDLIMSDCDGFKTNSKVTKTPRKKKVVPISKKVLKLNYKKEDPEYKIVSIKPESIIGCQNLWIFNTKTRKLGIYISNDESGLSIKGSTIDNYNKELSIQKTLRKPLDIIPNVIKGKKTILKKVMSDINSVESLLNGRINVDVVLLTSIK</sequence>
<dbReference type="EMBL" id="LR797523">
    <property type="protein sequence ID" value="CAB4222137.1"/>
    <property type="molecule type" value="Genomic_DNA"/>
</dbReference>
<organism evidence="1">
    <name type="scientific">uncultured Caudovirales phage</name>
    <dbReference type="NCBI Taxonomy" id="2100421"/>
    <lineage>
        <taxon>Viruses</taxon>
        <taxon>Duplodnaviria</taxon>
        <taxon>Heunggongvirae</taxon>
        <taxon>Uroviricota</taxon>
        <taxon>Caudoviricetes</taxon>
        <taxon>Peduoviridae</taxon>
        <taxon>Maltschvirus</taxon>
        <taxon>Maltschvirus maltsch</taxon>
    </lineage>
</organism>
<name>A0A6J5T6D6_9CAUD</name>
<protein>
    <submittedName>
        <fullName evidence="1">Uncharacterized protein</fullName>
    </submittedName>
</protein>
<accession>A0A6J5T6D6</accession>